<dbReference type="OrthoDB" id="2193691at2759"/>
<accession>W8P971</accession>
<sequence>MGIERRRFYQKLTVFIVLMFVSPIAVHVIGKWFESNPPAISFISLFLVLGSMGAICKLVIDREQEKRNRRERKIKVK</sequence>
<keyword evidence="3" id="KW-1185">Reference proteome</keyword>
<organism evidence="2 3">
    <name type="scientific">Encephalitozoon intestinalis (strain ATCC 50506)</name>
    <name type="common">Microsporidian parasite</name>
    <name type="synonym">Septata intestinalis</name>
    <dbReference type="NCBI Taxonomy" id="876142"/>
    <lineage>
        <taxon>Eukaryota</taxon>
        <taxon>Fungi</taxon>
        <taxon>Fungi incertae sedis</taxon>
        <taxon>Microsporidia</taxon>
        <taxon>Unikaryonidae</taxon>
        <taxon>Encephalitozoon</taxon>
    </lineage>
</organism>
<dbReference type="AlphaFoldDB" id="W8P971"/>
<dbReference type="Proteomes" id="UP000002313">
    <property type="component" value="Chromosome IV"/>
</dbReference>
<reference evidence="2 3" key="2">
    <citation type="journal article" date="2012" name="Proc. Natl. Acad. Sci. U.S.A.">
        <title>Gain and loss of multiple functionally related, horizontally transferred genes in the reduced genomes of two microsporidian parasites.</title>
        <authorList>
            <person name="Pombert J.-F."/>
            <person name="Selman M."/>
            <person name="Burki F."/>
            <person name="Bardell F.T."/>
            <person name="Farinelli L."/>
            <person name="Solter L.F."/>
            <person name="Whitman D.W."/>
            <person name="Weiss L.M."/>
            <person name="Corradi N."/>
            <person name="Keeling P.J."/>
        </authorList>
    </citation>
    <scope>NUCLEOTIDE SEQUENCE [LARGE SCALE GENOMIC DNA]</scope>
    <source>
        <strain evidence="2 3">ATCC 50506</strain>
    </source>
</reference>
<name>W8P971_ENCIT</name>
<feature type="transmembrane region" description="Helical" evidence="1">
    <location>
        <begin position="12"/>
        <end position="33"/>
    </location>
</feature>
<keyword evidence="1" id="KW-0812">Transmembrane</keyword>
<dbReference type="KEGG" id="ein:Eint_040345"/>
<proteinExistence type="predicted"/>
<keyword evidence="1" id="KW-0472">Membrane</keyword>
<evidence type="ECO:0000256" key="1">
    <source>
        <dbReference type="SAM" id="Phobius"/>
    </source>
</evidence>
<dbReference type="VEuPathDB" id="MicrosporidiaDB:Eint_040345"/>
<keyword evidence="1" id="KW-1133">Transmembrane helix</keyword>
<dbReference type="EMBL" id="CP001945">
    <property type="protein sequence ID" value="AHL30087.1"/>
    <property type="molecule type" value="Genomic_DNA"/>
</dbReference>
<dbReference type="GeneID" id="20314018"/>
<protein>
    <submittedName>
        <fullName evidence="2">Uncharacterized protein</fullName>
    </submittedName>
</protein>
<dbReference type="RefSeq" id="XP_009161832.1">
    <property type="nucleotide sequence ID" value="XM_009163568.1"/>
</dbReference>
<evidence type="ECO:0000313" key="2">
    <source>
        <dbReference type="EMBL" id="AHL30087.1"/>
    </source>
</evidence>
<evidence type="ECO:0000313" key="3">
    <source>
        <dbReference type="Proteomes" id="UP000002313"/>
    </source>
</evidence>
<reference evidence="2 3" key="1">
    <citation type="journal article" date="2010" name="Nat. Commun.">
        <title>The complete sequence of the smallest known nuclear genome from the microsporidian Encephalitozoon intestinalis.</title>
        <authorList>
            <person name="Corradi N."/>
            <person name="Pombert J.-F."/>
            <person name="Farinelli L."/>
            <person name="Didier E.S."/>
            <person name="Keeling P.J."/>
        </authorList>
    </citation>
    <scope>NUCLEOTIDE SEQUENCE [LARGE SCALE GENOMIC DNA]</scope>
    <source>
        <strain evidence="2 3">ATCC 50506</strain>
    </source>
</reference>
<gene>
    <name evidence="2" type="ORF">Eint_040345</name>
</gene>
<dbReference type="HOGENOM" id="CLU_2638065_0_0_1"/>
<feature type="transmembrane region" description="Helical" evidence="1">
    <location>
        <begin position="39"/>
        <end position="60"/>
    </location>
</feature>